<proteinExistence type="predicted"/>
<evidence type="ECO:0000256" key="2">
    <source>
        <dbReference type="SAM" id="SignalP"/>
    </source>
</evidence>
<keyword evidence="2" id="KW-0732">Signal</keyword>
<dbReference type="eggNOG" id="COG4249">
    <property type="taxonomic scope" value="Bacteria"/>
</dbReference>
<dbReference type="RefSeq" id="WP_027262202.1">
    <property type="nucleotide sequence ID" value="NZ_FPAW01000024.1"/>
</dbReference>
<evidence type="ECO:0000256" key="1">
    <source>
        <dbReference type="SAM" id="MobiDB-lite"/>
    </source>
</evidence>
<dbReference type="InterPro" id="IPR001309">
    <property type="entry name" value="Pept_C14_p20"/>
</dbReference>
<dbReference type="SUPFAM" id="SSF52129">
    <property type="entry name" value="Caspase-like"/>
    <property type="match status" value="1"/>
</dbReference>
<dbReference type="InterPro" id="IPR029030">
    <property type="entry name" value="Caspase-like_dom_sf"/>
</dbReference>
<feature type="domain" description="Caspase family p20" evidence="3">
    <location>
        <begin position="22"/>
        <end position="155"/>
    </location>
</feature>
<dbReference type="Gene3D" id="3.40.50.1460">
    <property type="match status" value="1"/>
</dbReference>
<feature type="signal peptide" evidence="2">
    <location>
        <begin position="1"/>
        <end position="20"/>
    </location>
</feature>
<dbReference type="GO" id="GO:0004197">
    <property type="term" value="F:cysteine-type endopeptidase activity"/>
    <property type="evidence" value="ECO:0007669"/>
    <property type="project" value="InterPro"/>
</dbReference>
<evidence type="ECO:0000313" key="4">
    <source>
        <dbReference type="EMBL" id="SFU07809.1"/>
    </source>
</evidence>
<feature type="region of interest" description="Disordered" evidence="1">
    <location>
        <begin position="366"/>
        <end position="392"/>
    </location>
</feature>
<dbReference type="Pfam" id="PF00656">
    <property type="entry name" value="Peptidase_C14"/>
    <property type="match status" value="1"/>
</dbReference>
<dbReference type="OrthoDB" id="9816009at2"/>
<accession>A0A1I7D805</accession>
<feature type="chain" id="PRO_5010242519" evidence="2">
    <location>
        <begin position="21"/>
        <end position="489"/>
    </location>
</feature>
<keyword evidence="5" id="KW-1185">Reference proteome</keyword>
<reference evidence="4 5" key="1">
    <citation type="submission" date="2016-10" db="EMBL/GenBank/DDBJ databases">
        <authorList>
            <person name="de Groot N.N."/>
        </authorList>
    </citation>
    <scope>NUCLEOTIDE SEQUENCE [LARGE SCALE GENOMIC DNA]</scope>
    <source>
        <strain evidence="4 5">CGMCC 1.10959</strain>
    </source>
</reference>
<dbReference type="AlphaFoldDB" id="A0A1I7D805"/>
<sequence length="489" mass="53142">MRTALRLFCLLLTVFATPLAAQDRLALVVGNSAYGTVTPLDNPSYDARLIAETLERLDFQVTLLLDSNQTEMKRGIARFGRDLRNAGSDATGLFYYAGHGVQSYGTNYLLPVDVALNDAADLDLVAVEAQSVLRQMFSARNKTNIVILDACRNNPFSDIPEFNDNGLAEMQAPTGTFLAYATAPGGVALDGLDGNSPFTRALAQQMSTPGLRIEQMFKKVRVEVIEQTSGKQTPWDASSLTNDFVFAEEEPMSSEELQELQLWNSVQASGDPVQIMLFLRGYSEGKYAPDARKLLAVLMERELTDPAPPKPAPVAAGPSETEQKMFEAAQAAASLQGYQSYLDAFPEGIFAEFANQELVALRKKEGHDPVGQGVTPEPAVTANQEPEPSAEPGSVTFGSALQSDLAAISGRSISELIASSPLYPPIEGLPEAYWKDKTCSNCHQWTQDRLCTQANSYLSLNMQRSLDKKHPFGGVLKRNLKAWAAGGCK</sequence>
<protein>
    <submittedName>
        <fullName evidence="4">Uncharacterized protein, contains caspase domain</fullName>
    </submittedName>
</protein>
<dbReference type="InterPro" id="IPR052039">
    <property type="entry name" value="Caspase-related_regulators"/>
</dbReference>
<dbReference type="PANTHER" id="PTHR22576:SF37">
    <property type="entry name" value="MUCOSA-ASSOCIATED LYMPHOID TISSUE LYMPHOMA TRANSLOCATION PROTEIN 1"/>
    <property type="match status" value="1"/>
</dbReference>
<dbReference type="EMBL" id="FPAW01000024">
    <property type="protein sequence ID" value="SFU07809.1"/>
    <property type="molecule type" value="Genomic_DNA"/>
</dbReference>
<evidence type="ECO:0000313" key="5">
    <source>
        <dbReference type="Proteomes" id="UP000182466"/>
    </source>
</evidence>
<dbReference type="Proteomes" id="UP000182466">
    <property type="component" value="Unassembled WGS sequence"/>
</dbReference>
<dbReference type="InterPro" id="IPR011600">
    <property type="entry name" value="Pept_C14_caspase"/>
</dbReference>
<name>A0A1I7D805_9RHOB</name>
<dbReference type="GO" id="GO:0006508">
    <property type="term" value="P:proteolysis"/>
    <property type="evidence" value="ECO:0007669"/>
    <property type="project" value="InterPro"/>
</dbReference>
<evidence type="ECO:0000259" key="3">
    <source>
        <dbReference type="PROSITE" id="PS50208"/>
    </source>
</evidence>
<dbReference type="PANTHER" id="PTHR22576">
    <property type="entry name" value="MUCOSA ASSOCIATED LYMPHOID TISSUE LYMPHOMA TRANSLOCATION PROTEIN 1/PARACASPASE"/>
    <property type="match status" value="1"/>
</dbReference>
<organism evidence="4 5">
    <name type="scientific">Sedimentitalea nanhaiensis</name>
    <dbReference type="NCBI Taxonomy" id="999627"/>
    <lineage>
        <taxon>Bacteria</taxon>
        <taxon>Pseudomonadati</taxon>
        <taxon>Pseudomonadota</taxon>
        <taxon>Alphaproteobacteria</taxon>
        <taxon>Rhodobacterales</taxon>
        <taxon>Paracoccaceae</taxon>
        <taxon>Sedimentitalea</taxon>
    </lineage>
</organism>
<gene>
    <name evidence="4" type="ORF">SAMN05216236_12418</name>
</gene>
<dbReference type="PROSITE" id="PS50208">
    <property type="entry name" value="CASPASE_P20"/>
    <property type="match status" value="1"/>
</dbReference>
<dbReference type="STRING" id="999627.SAMN05216236_12418"/>